<name>A0AAV4V8P5_9ARAC</name>
<evidence type="ECO:0000313" key="2">
    <source>
        <dbReference type="Proteomes" id="UP001054837"/>
    </source>
</evidence>
<dbReference type="Proteomes" id="UP001054837">
    <property type="component" value="Unassembled WGS sequence"/>
</dbReference>
<evidence type="ECO:0000313" key="1">
    <source>
        <dbReference type="EMBL" id="GIY66048.1"/>
    </source>
</evidence>
<dbReference type="EMBL" id="BPLQ01012517">
    <property type="protein sequence ID" value="GIY66048.1"/>
    <property type="molecule type" value="Genomic_DNA"/>
</dbReference>
<organism evidence="1 2">
    <name type="scientific">Caerostris darwini</name>
    <dbReference type="NCBI Taxonomy" id="1538125"/>
    <lineage>
        <taxon>Eukaryota</taxon>
        <taxon>Metazoa</taxon>
        <taxon>Ecdysozoa</taxon>
        <taxon>Arthropoda</taxon>
        <taxon>Chelicerata</taxon>
        <taxon>Arachnida</taxon>
        <taxon>Araneae</taxon>
        <taxon>Araneomorphae</taxon>
        <taxon>Entelegynae</taxon>
        <taxon>Araneoidea</taxon>
        <taxon>Araneidae</taxon>
        <taxon>Caerostris</taxon>
    </lineage>
</organism>
<keyword evidence="2" id="KW-1185">Reference proteome</keyword>
<dbReference type="AlphaFoldDB" id="A0AAV4V8P5"/>
<gene>
    <name evidence="1" type="ORF">CDAR_454461</name>
</gene>
<protein>
    <submittedName>
        <fullName evidence="1">Uncharacterized protein</fullName>
    </submittedName>
</protein>
<accession>A0AAV4V8P5</accession>
<sequence length="110" mass="12710">MHDRSNLKFYQSDRISRLNALRKTASQLNYQNKRTEMKPTFHAEHCDQKSESDFNTPEELHICEEAALERCLLPGLLAANEAIGLSVFHRRCYPGSARFRAELLGLFNEL</sequence>
<comment type="caution">
    <text evidence="1">The sequence shown here is derived from an EMBL/GenBank/DDBJ whole genome shotgun (WGS) entry which is preliminary data.</text>
</comment>
<reference evidence="1 2" key="1">
    <citation type="submission" date="2021-06" db="EMBL/GenBank/DDBJ databases">
        <title>Caerostris darwini draft genome.</title>
        <authorList>
            <person name="Kono N."/>
            <person name="Arakawa K."/>
        </authorList>
    </citation>
    <scope>NUCLEOTIDE SEQUENCE [LARGE SCALE GENOMIC DNA]</scope>
</reference>
<proteinExistence type="predicted"/>